<reference evidence="2" key="2">
    <citation type="submission" date="2017-11" db="EMBL/GenBank/DDBJ databases">
        <title>Coralsnake Venomics: Analyses of Venom Gland Transcriptomes and Proteomes of Six Brazilian Taxa.</title>
        <authorList>
            <person name="Aird S.D."/>
            <person name="Jorge da Silva N."/>
            <person name="Qiu L."/>
            <person name="Villar-Briones A."/>
            <person name="Aparecida-Saddi V."/>
            <person name="Campos-Telles M.P."/>
            <person name="Grau M."/>
            <person name="Mikheyev A.S."/>
        </authorList>
    </citation>
    <scope>NUCLEOTIDE SEQUENCE</scope>
    <source>
        <tissue evidence="2">Venom_gland</tissue>
    </source>
</reference>
<sequence length="103" mass="11355">MVLQCHFPWQCQQLNAPGISGCWDSGASQHIANNPQAFSGLQPAKQMWVSLADGQRAAVNGEGNVYVPEIGDTLYNVFYVPALEHNLLSISVKPEIDMRSHFI</sequence>
<dbReference type="AlphaFoldDB" id="A0A2D4PYJ4"/>
<evidence type="ECO:0000259" key="1">
    <source>
        <dbReference type="Pfam" id="PF22936"/>
    </source>
</evidence>
<evidence type="ECO:0000313" key="2">
    <source>
        <dbReference type="EMBL" id="LAB62618.1"/>
    </source>
</evidence>
<feature type="domain" description="Retrovirus-related Pol polyprotein from transposon TNT 1-94-like beta-barrel" evidence="1">
    <location>
        <begin position="23"/>
        <end position="91"/>
    </location>
</feature>
<dbReference type="EMBL" id="IACN01100196">
    <property type="protein sequence ID" value="LAB62618.1"/>
    <property type="molecule type" value="Transcribed_RNA"/>
</dbReference>
<accession>A0A2D4PYJ4</accession>
<dbReference type="InterPro" id="IPR054722">
    <property type="entry name" value="PolX-like_BBD"/>
</dbReference>
<name>A0A2D4PYJ4_MICSU</name>
<dbReference type="Pfam" id="PF22936">
    <property type="entry name" value="Pol_BBD"/>
    <property type="match status" value="1"/>
</dbReference>
<protein>
    <recommendedName>
        <fullName evidence="1">Retrovirus-related Pol polyprotein from transposon TNT 1-94-like beta-barrel domain-containing protein</fullName>
    </recommendedName>
</protein>
<proteinExistence type="predicted"/>
<organism evidence="2">
    <name type="scientific">Micrurus surinamensis</name>
    <name type="common">Surinam coral snake</name>
    <dbReference type="NCBI Taxonomy" id="129470"/>
    <lineage>
        <taxon>Eukaryota</taxon>
        <taxon>Metazoa</taxon>
        <taxon>Chordata</taxon>
        <taxon>Craniata</taxon>
        <taxon>Vertebrata</taxon>
        <taxon>Euteleostomi</taxon>
        <taxon>Lepidosauria</taxon>
        <taxon>Squamata</taxon>
        <taxon>Bifurcata</taxon>
        <taxon>Unidentata</taxon>
        <taxon>Episquamata</taxon>
        <taxon>Toxicofera</taxon>
        <taxon>Serpentes</taxon>
        <taxon>Colubroidea</taxon>
        <taxon>Elapidae</taxon>
        <taxon>Elapinae</taxon>
        <taxon>Micrurus</taxon>
    </lineage>
</organism>
<reference evidence="2" key="1">
    <citation type="submission" date="2017-07" db="EMBL/GenBank/DDBJ databases">
        <authorList>
            <person name="Mikheyev A."/>
            <person name="Grau M."/>
        </authorList>
    </citation>
    <scope>NUCLEOTIDE SEQUENCE</scope>
    <source>
        <tissue evidence="2">Venom_gland</tissue>
    </source>
</reference>